<organism evidence="5 6">
    <name type="scientific">Solirubrobacter ginsenosidimutans</name>
    <dbReference type="NCBI Taxonomy" id="490573"/>
    <lineage>
        <taxon>Bacteria</taxon>
        <taxon>Bacillati</taxon>
        <taxon>Actinomycetota</taxon>
        <taxon>Thermoleophilia</taxon>
        <taxon>Solirubrobacterales</taxon>
        <taxon>Solirubrobacteraceae</taxon>
        <taxon>Solirubrobacter</taxon>
    </lineage>
</organism>
<keyword evidence="6" id="KW-1185">Reference proteome</keyword>
<dbReference type="InterPro" id="IPR014710">
    <property type="entry name" value="RmlC-like_jellyroll"/>
</dbReference>
<dbReference type="InterPro" id="IPR050097">
    <property type="entry name" value="Ferredoxin-NADP_redctase_2"/>
</dbReference>
<dbReference type="InterPro" id="IPR023753">
    <property type="entry name" value="FAD/NAD-binding_dom"/>
</dbReference>
<comment type="caution">
    <text evidence="5">The sequence shown here is derived from an EMBL/GenBank/DDBJ whole genome shotgun (WGS) entry which is preliminary data.</text>
</comment>
<proteinExistence type="predicted"/>
<evidence type="ECO:0000256" key="3">
    <source>
        <dbReference type="ARBA" id="ARBA00048132"/>
    </source>
</evidence>
<dbReference type="Pfam" id="PF00027">
    <property type="entry name" value="cNMP_binding"/>
    <property type="match status" value="1"/>
</dbReference>
<dbReference type="SUPFAM" id="SSF51206">
    <property type="entry name" value="cAMP-binding domain-like"/>
    <property type="match status" value="1"/>
</dbReference>
<evidence type="ECO:0000259" key="4">
    <source>
        <dbReference type="PROSITE" id="PS50042"/>
    </source>
</evidence>
<dbReference type="RefSeq" id="WP_270045295.1">
    <property type="nucleotide sequence ID" value="NZ_JAPDOD010000057.1"/>
</dbReference>
<dbReference type="Proteomes" id="UP001149140">
    <property type="component" value="Unassembled WGS sequence"/>
</dbReference>
<sequence>MEAPEIPGGYPDLTASQLDLIRERSTETVVDPGATVANAGDVDFDFMLVESGDLEVVRLAAFGLPEQIMAIFGPGSFLGELDMLTGQAAMFSARMPAGGVIQRMPRPVFRQLMSDAPELSDIILKAFMARREFLRTSEAALSVQIVGGALSAETLELRNWATRLSMPHTWLDVETDDGFRILKSFGLDVTDLPVVITRTAILRDATPNVLAHELGLAYRSVPGKVYDLVVVGGGPAGLAAAVYGASEGLGTLVLEGVAAGGQAGASARIENYLGFPSGLAGAELTAKALVQAQKFGAEIKSPFAVTSLRMADDLVVTLSDGSEVSARSIVIASGAHYRKLSLERWEDFEGNGIYYAATELEARAYGMHGPQVAVIGGANSAGQAALFLASRGSRVRLVVRADDLGIEMSSYLATRILADSRIELHLGTEVVGVDGGDRLDSIVLANKIRGTRESVPCTGLFCFIGAVPATSWLEGVLLDRSGFILTDIDLPETQPRDSFGLLGRQPLAFETSIPGLFAAGDVRHGSMKRIAAAVGEGSSAIRSVHQAIGK</sequence>
<dbReference type="InterPro" id="IPR036188">
    <property type="entry name" value="FAD/NAD-bd_sf"/>
</dbReference>
<keyword evidence="2" id="KW-0560">Oxidoreductase</keyword>
<dbReference type="PRINTS" id="PR00368">
    <property type="entry name" value="FADPNR"/>
</dbReference>
<evidence type="ECO:0000256" key="2">
    <source>
        <dbReference type="ARBA" id="ARBA00023002"/>
    </source>
</evidence>
<evidence type="ECO:0000313" key="5">
    <source>
        <dbReference type="EMBL" id="MDA0166035.1"/>
    </source>
</evidence>
<protein>
    <submittedName>
        <fullName evidence="5">FAD-dependent oxidoreductase</fullName>
    </submittedName>
</protein>
<dbReference type="CDD" id="cd00038">
    <property type="entry name" value="CAP_ED"/>
    <property type="match status" value="1"/>
</dbReference>
<dbReference type="PRINTS" id="PR00469">
    <property type="entry name" value="PNDRDTASEII"/>
</dbReference>
<dbReference type="Gene3D" id="3.50.50.60">
    <property type="entry name" value="FAD/NAD(P)-binding domain"/>
    <property type="match status" value="2"/>
</dbReference>
<comment type="catalytic activity">
    <reaction evidence="3">
        <text>[thioredoxin]-dithiol + NADP(+) = [thioredoxin]-disulfide + NADPH + H(+)</text>
        <dbReference type="Rhea" id="RHEA:20345"/>
        <dbReference type="Rhea" id="RHEA-COMP:10698"/>
        <dbReference type="Rhea" id="RHEA-COMP:10700"/>
        <dbReference type="ChEBI" id="CHEBI:15378"/>
        <dbReference type="ChEBI" id="CHEBI:29950"/>
        <dbReference type="ChEBI" id="CHEBI:50058"/>
        <dbReference type="ChEBI" id="CHEBI:57783"/>
        <dbReference type="ChEBI" id="CHEBI:58349"/>
        <dbReference type="EC" id="1.8.1.9"/>
    </reaction>
</comment>
<name>A0A9X3S3S3_9ACTN</name>
<dbReference type="EMBL" id="JAPDOD010000057">
    <property type="protein sequence ID" value="MDA0166035.1"/>
    <property type="molecule type" value="Genomic_DNA"/>
</dbReference>
<dbReference type="GO" id="GO:0004791">
    <property type="term" value="F:thioredoxin-disulfide reductase (NADPH) activity"/>
    <property type="evidence" value="ECO:0007669"/>
    <property type="project" value="UniProtKB-EC"/>
</dbReference>
<feature type="domain" description="Cyclic nucleotide-binding" evidence="4">
    <location>
        <begin position="9"/>
        <end position="130"/>
    </location>
</feature>
<dbReference type="InterPro" id="IPR000595">
    <property type="entry name" value="cNMP-bd_dom"/>
</dbReference>
<dbReference type="SMART" id="SM00100">
    <property type="entry name" value="cNMP"/>
    <property type="match status" value="1"/>
</dbReference>
<evidence type="ECO:0000313" key="6">
    <source>
        <dbReference type="Proteomes" id="UP001149140"/>
    </source>
</evidence>
<evidence type="ECO:0000256" key="1">
    <source>
        <dbReference type="ARBA" id="ARBA00022630"/>
    </source>
</evidence>
<dbReference type="Pfam" id="PF07992">
    <property type="entry name" value="Pyr_redox_2"/>
    <property type="match status" value="1"/>
</dbReference>
<dbReference type="PROSITE" id="PS50042">
    <property type="entry name" value="CNMP_BINDING_3"/>
    <property type="match status" value="1"/>
</dbReference>
<dbReference type="InterPro" id="IPR018490">
    <property type="entry name" value="cNMP-bd_dom_sf"/>
</dbReference>
<gene>
    <name evidence="5" type="ORF">OM076_37570</name>
</gene>
<dbReference type="Gene3D" id="2.60.120.10">
    <property type="entry name" value="Jelly Rolls"/>
    <property type="match status" value="1"/>
</dbReference>
<reference evidence="5" key="1">
    <citation type="submission" date="2022-10" db="EMBL/GenBank/DDBJ databases">
        <title>The WGS of Solirubrobacter ginsenosidimutans DSM 21036.</title>
        <authorList>
            <person name="Jiang Z."/>
        </authorList>
    </citation>
    <scope>NUCLEOTIDE SEQUENCE</scope>
    <source>
        <strain evidence="5">DSM 21036</strain>
    </source>
</reference>
<keyword evidence="1" id="KW-0285">Flavoprotein</keyword>
<dbReference type="AlphaFoldDB" id="A0A9X3S3S3"/>
<dbReference type="SUPFAM" id="SSF51905">
    <property type="entry name" value="FAD/NAD(P)-binding domain"/>
    <property type="match status" value="1"/>
</dbReference>
<accession>A0A9X3S3S3</accession>
<dbReference type="PANTHER" id="PTHR48105">
    <property type="entry name" value="THIOREDOXIN REDUCTASE 1-RELATED-RELATED"/>
    <property type="match status" value="1"/>
</dbReference>